<comment type="similarity">
    <text evidence="4">Belongs to the PEP-utilizing enzyme family.</text>
</comment>
<evidence type="ECO:0000256" key="15">
    <source>
        <dbReference type="SAM" id="MobiDB-lite"/>
    </source>
</evidence>
<dbReference type="Gene3D" id="3.30.1490.20">
    <property type="entry name" value="ATP-grasp fold, A domain"/>
    <property type="match status" value="1"/>
</dbReference>
<evidence type="ECO:0000256" key="2">
    <source>
        <dbReference type="ARBA" id="ARBA00002988"/>
    </source>
</evidence>
<proteinExistence type="inferred from homology"/>
<evidence type="ECO:0000256" key="13">
    <source>
        <dbReference type="ARBA" id="ARBA00033470"/>
    </source>
</evidence>
<keyword evidence="7" id="KW-0808">Transferase</keyword>
<dbReference type="SUPFAM" id="SSF56059">
    <property type="entry name" value="Glutathione synthetase ATP-binding domain-like"/>
    <property type="match status" value="1"/>
</dbReference>
<gene>
    <name evidence="17" type="ORF">OWR29_37020</name>
</gene>
<sequence length="340" mass="35835">MSERHIIDLLPGTDGNVAELGGKGAGLAGMIRRELPVPPAFVVSTTAFRTAVGAPAGRVDDRLDGLDADDPAFAGHCARARAEVYEASAAATGVLDEIAAAYDRLDPAGGGVAVRSSSAAEDSGNASFAGEHDSYLWVGGRDAVVERVRACWAGLYTERAVRYRRRTGVRGDAMAVVVQRMVDARAAGVLMTLNPVSGDRSVIVVESVFGLGEPLVSAEVTPDRFVLDKVTGEIRRRETVEQSRRLTGSAGRGTRWEPVPEPGAPSLSDAELGRLRELGRELERGAGHPVDVEFAVEGDRIHLLQVRPETVWSRTGPAPQPAAPAAAGAVHLVLATLTAR</sequence>
<feature type="domain" description="Pyruvate phosphate dikinase AMP/ATP-binding" evidence="16">
    <location>
        <begin position="18"/>
        <end position="317"/>
    </location>
</feature>
<evidence type="ECO:0000259" key="16">
    <source>
        <dbReference type="Pfam" id="PF01326"/>
    </source>
</evidence>
<feature type="region of interest" description="Disordered" evidence="15">
    <location>
        <begin position="238"/>
        <end position="270"/>
    </location>
</feature>
<evidence type="ECO:0000256" key="7">
    <source>
        <dbReference type="ARBA" id="ARBA00022679"/>
    </source>
</evidence>
<dbReference type="EMBL" id="JAPNTZ010000016">
    <property type="protein sequence ID" value="MCY1143636.1"/>
    <property type="molecule type" value="Genomic_DNA"/>
</dbReference>
<dbReference type="PANTHER" id="PTHR43030:SF1">
    <property type="entry name" value="PHOSPHOENOLPYRUVATE SYNTHASE"/>
    <property type="match status" value="1"/>
</dbReference>
<dbReference type="InterPro" id="IPR002192">
    <property type="entry name" value="PPDK_AMP/ATP-bd"/>
</dbReference>
<evidence type="ECO:0000256" key="10">
    <source>
        <dbReference type="ARBA" id="ARBA00022777"/>
    </source>
</evidence>
<evidence type="ECO:0000256" key="14">
    <source>
        <dbReference type="ARBA" id="ARBA00047700"/>
    </source>
</evidence>
<evidence type="ECO:0000256" key="9">
    <source>
        <dbReference type="ARBA" id="ARBA00022741"/>
    </source>
</evidence>
<keyword evidence="9" id="KW-0547">Nucleotide-binding</keyword>
<reference evidence="17" key="1">
    <citation type="submission" date="2022-11" db="EMBL/GenBank/DDBJ databases">
        <authorList>
            <person name="Somphong A."/>
            <person name="Phongsopitanun W."/>
        </authorList>
    </citation>
    <scope>NUCLEOTIDE SEQUENCE</scope>
    <source>
        <strain evidence="17">Pm04-4</strain>
    </source>
</reference>
<dbReference type="PANTHER" id="PTHR43030">
    <property type="entry name" value="PHOSPHOENOLPYRUVATE SYNTHASE"/>
    <property type="match status" value="1"/>
</dbReference>
<dbReference type="InterPro" id="IPR013815">
    <property type="entry name" value="ATP_grasp_subdomain_1"/>
</dbReference>
<evidence type="ECO:0000256" key="4">
    <source>
        <dbReference type="ARBA" id="ARBA00007837"/>
    </source>
</evidence>
<dbReference type="Gene3D" id="3.30.470.20">
    <property type="entry name" value="ATP-grasp fold, B domain"/>
    <property type="match status" value="1"/>
</dbReference>
<comment type="catalytic activity">
    <reaction evidence="14">
        <text>pyruvate + ATP + H2O = phosphoenolpyruvate + AMP + phosphate + 2 H(+)</text>
        <dbReference type="Rhea" id="RHEA:11364"/>
        <dbReference type="ChEBI" id="CHEBI:15361"/>
        <dbReference type="ChEBI" id="CHEBI:15377"/>
        <dbReference type="ChEBI" id="CHEBI:15378"/>
        <dbReference type="ChEBI" id="CHEBI:30616"/>
        <dbReference type="ChEBI" id="CHEBI:43474"/>
        <dbReference type="ChEBI" id="CHEBI:58702"/>
        <dbReference type="ChEBI" id="CHEBI:456215"/>
        <dbReference type="EC" id="2.7.9.2"/>
    </reaction>
</comment>
<evidence type="ECO:0000256" key="5">
    <source>
        <dbReference type="ARBA" id="ARBA00011996"/>
    </source>
</evidence>
<comment type="pathway">
    <text evidence="3">Carbohydrate biosynthesis; gluconeogenesis.</text>
</comment>
<evidence type="ECO:0000256" key="1">
    <source>
        <dbReference type="ARBA" id="ARBA00001946"/>
    </source>
</evidence>
<keyword evidence="12" id="KW-0460">Magnesium</keyword>
<comment type="caution">
    <text evidence="17">The sequence shown here is derived from an EMBL/GenBank/DDBJ whole genome shotgun (WGS) entry which is preliminary data.</text>
</comment>
<keyword evidence="10" id="KW-0418">Kinase</keyword>
<evidence type="ECO:0000313" key="17">
    <source>
        <dbReference type="EMBL" id="MCY1143636.1"/>
    </source>
</evidence>
<evidence type="ECO:0000256" key="8">
    <source>
        <dbReference type="ARBA" id="ARBA00022723"/>
    </source>
</evidence>
<organism evidence="17 18">
    <name type="scientific">Paractinoplanes pyxinae</name>
    <dbReference type="NCBI Taxonomy" id="2997416"/>
    <lineage>
        <taxon>Bacteria</taxon>
        <taxon>Bacillati</taxon>
        <taxon>Actinomycetota</taxon>
        <taxon>Actinomycetes</taxon>
        <taxon>Micromonosporales</taxon>
        <taxon>Micromonosporaceae</taxon>
        <taxon>Paractinoplanes</taxon>
    </lineage>
</organism>
<dbReference type="RefSeq" id="WP_267568168.1">
    <property type="nucleotide sequence ID" value="NZ_JAPNTZ010000016.1"/>
</dbReference>
<dbReference type="EC" id="2.7.9.2" evidence="5"/>
<evidence type="ECO:0000256" key="3">
    <source>
        <dbReference type="ARBA" id="ARBA00004742"/>
    </source>
</evidence>
<dbReference type="Pfam" id="PF01326">
    <property type="entry name" value="PPDK_N"/>
    <property type="match status" value="1"/>
</dbReference>
<evidence type="ECO:0000256" key="12">
    <source>
        <dbReference type="ARBA" id="ARBA00022842"/>
    </source>
</evidence>
<dbReference type="InterPro" id="IPR006319">
    <property type="entry name" value="PEP_synth"/>
</dbReference>
<keyword evidence="11" id="KW-0067">ATP-binding</keyword>
<evidence type="ECO:0000256" key="6">
    <source>
        <dbReference type="ARBA" id="ARBA00021623"/>
    </source>
</evidence>
<name>A0ABT4BAW8_9ACTN</name>
<evidence type="ECO:0000256" key="11">
    <source>
        <dbReference type="ARBA" id="ARBA00022840"/>
    </source>
</evidence>
<keyword evidence="8" id="KW-0479">Metal-binding</keyword>
<protein>
    <recommendedName>
        <fullName evidence="6">Phosphoenolpyruvate synthase</fullName>
        <ecNumber evidence="5">2.7.9.2</ecNumber>
    </recommendedName>
    <alternativeName>
        <fullName evidence="13">Pyruvate, water dikinase</fullName>
    </alternativeName>
</protein>
<dbReference type="Proteomes" id="UP001151002">
    <property type="component" value="Unassembled WGS sequence"/>
</dbReference>
<comment type="function">
    <text evidence="2">Catalyzes the phosphorylation of pyruvate to phosphoenolpyruvate.</text>
</comment>
<evidence type="ECO:0000313" key="18">
    <source>
        <dbReference type="Proteomes" id="UP001151002"/>
    </source>
</evidence>
<accession>A0ABT4BAW8</accession>
<comment type="cofactor">
    <cofactor evidence="1">
        <name>Mg(2+)</name>
        <dbReference type="ChEBI" id="CHEBI:18420"/>
    </cofactor>
</comment>
<keyword evidence="18" id="KW-1185">Reference proteome</keyword>